<dbReference type="Gene3D" id="1.25.40.10">
    <property type="entry name" value="Tetratricopeptide repeat domain"/>
    <property type="match status" value="1"/>
</dbReference>
<gene>
    <name evidence="1" type="ORF">ACCUM_2382</name>
</gene>
<proteinExistence type="predicted"/>
<dbReference type="EMBL" id="SWAD01000013">
    <property type="protein sequence ID" value="TMQ78043.1"/>
    <property type="molecule type" value="Genomic_DNA"/>
</dbReference>
<dbReference type="Proteomes" id="UP000306324">
    <property type="component" value="Unassembled WGS sequence"/>
</dbReference>
<accession>A0A5S4FB33</accession>
<name>A0A5S4FB33_9PROT</name>
<protein>
    <submittedName>
        <fullName evidence="1">Uncharacterized protein</fullName>
    </submittedName>
</protein>
<evidence type="ECO:0000313" key="1">
    <source>
        <dbReference type="EMBL" id="TMQ78043.1"/>
    </source>
</evidence>
<keyword evidence="2" id="KW-1185">Reference proteome</keyword>
<organism evidence="1 2">
    <name type="scientific">Candidatus Accumulibacter phosphatis</name>
    <dbReference type="NCBI Taxonomy" id="327160"/>
    <lineage>
        <taxon>Bacteria</taxon>
        <taxon>Pseudomonadati</taxon>
        <taxon>Pseudomonadota</taxon>
        <taxon>Betaproteobacteria</taxon>
        <taxon>Candidatus Accumulibacter</taxon>
    </lineage>
</organism>
<dbReference type="SUPFAM" id="SSF48452">
    <property type="entry name" value="TPR-like"/>
    <property type="match status" value="1"/>
</dbReference>
<evidence type="ECO:0000313" key="2">
    <source>
        <dbReference type="Proteomes" id="UP000306324"/>
    </source>
</evidence>
<reference evidence="1 2" key="1">
    <citation type="submission" date="2019-04" db="EMBL/GenBank/DDBJ databases">
        <title>A novel phosphate-accumulating bacterium identified in bioreactor for phosphate removal from wastewater.</title>
        <authorList>
            <person name="Kotlyarov R.Y."/>
            <person name="Beletsky A.V."/>
            <person name="Kallistova A.Y."/>
            <person name="Dorofeev A.G."/>
            <person name="Nikolaev Y.Y."/>
            <person name="Pimenov N.V."/>
            <person name="Ravin N.V."/>
            <person name="Mardanov A.V."/>
        </authorList>
    </citation>
    <scope>NUCLEOTIDE SEQUENCE [LARGE SCALE GENOMIC DNA]</scope>
    <source>
        <strain evidence="1 2">Bin19</strain>
    </source>
</reference>
<sequence length="484" mass="56476">MPGLAADSEAALILYKVHNLELVDPLEEKFVDSSYAAVREFNQLKTQLDLTEDIPCEKTSMGILLQLREGQALASNDLEWLRQNHVVSVVKRLAMHFATLCQRHGIDASEFPAEDRLQLQIILQKLEEQTLPDDHEQRYLQQHGFLTVSAVCRKIEFSSLKAKYQAAQMAEDSPNTHLYVVLKRIDADLPLTEADLNYLRKRKLNDTIGLAVKRHADRLMAKVEQGLELTPEDVVWCQGNQSEKVLLLSLKKFFGVEHRKDNVESPLYRILQKLKTEQRLNDQEVVWLTTELWCQPKHHMCPSSQPSKRHERNKIFVSHHRLEALFYEAEFKRTKNFWFLASSSAHWRRAEEPERSVKLTELDLSRIAEAKLKQALWTTRGGALRDLDRLGEAEECALQAIQYYSHSHNPYTLMGALCYDTKRYDEGTRWFEEARKRGATESDEDAEIKRILRKRNDPELRNYLLQKDPDRYSWIRKLRPAKEM</sequence>
<dbReference type="AlphaFoldDB" id="A0A5S4FB33"/>
<dbReference type="InterPro" id="IPR011990">
    <property type="entry name" value="TPR-like_helical_dom_sf"/>
</dbReference>
<comment type="caution">
    <text evidence="1">The sequence shown here is derived from an EMBL/GenBank/DDBJ whole genome shotgun (WGS) entry which is preliminary data.</text>
</comment>